<dbReference type="InterPro" id="IPR036770">
    <property type="entry name" value="Ankyrin_rpt-contain_sf"/>
</dbReference>
<dbReference type="PROSITE" id="PS50297">
    <property type="entry name" value="ANK_REP_REGION"/>
    <property type="match status" value="6"/>
</dbReference>
<gene>
    <name evidence="4" type="ORF">TWF506_004145</name>
</gene>
<dbReference type="SMART" id="SM00449">
    <property type="entry name" value="SPRY"/>
    <property type="match status" value="1"/>
</dbReference>
<feature type="repeat" description="ANK" evidence="1">
    <location>
        <begin position="1262"/>
        <end position="1294"/>
    </location>
</feature>
<evidence type="ECO:0000256" key="1">
    <source>
        <dbReference type="PROSITE-ProRule" id="PRU00023"/>
    </source>
</evidence>
<feature type="repeat" description="ANK" evidence="1">
    <location>
        <begin position="1642"/>
        <end position="1674"/>
    </location>
</feature>
<keyword evidence="5" id="KW-1185">Reference proteome</keyword>
<keyword evidence="1" id="KW-0040">ANK repeat</keyword>
<feature type="repeat" description="ANK" evidence="1">
    <location>
        <begin position="1501"/>
        <end position="1533"/>
    </location>
</feature>
<feature type="repeat" description="ANK" evidence="1">
    <location>
        <begin position="1358"/>
        <end position="1392"/>
    </location>
</feature>
<evidence type="ECO:0000256" key="2">
    <source>
        <dbReference type="SAM" id="MobiDB-lite"/>
    </source>
</evidence>
<dbReference type="CDD" id="cd12885">
    <property type="entry name" value="SPRY_RanBP_like"/>
    <property type="match status" value="1"/>
</dbReference>
<reference evidence="4 5" key="1">
    <citation type="submission" date="2019-10" db="EMBL/GenBank/DDBJ databases">
        <authorList>
            <person name="Palmer J.M."/>
        </authorList>
    </citation>
    <scope>NUCLEOTIDE SEQUENCE [LARGE SCALE GENOMIC DNA]</scope>
    <source>
        <strain evidence="4 5">TWF506</strain>
    </source>
</reference>
<organism evidence="4 5">
    <name type="scientific">Arthrobotrys conoides</name>
    <dbReference type="NCBI Taxonomy" id="74498"/>
    <lineage>
        <taxon>Eukaryota</taxon>
        <taxon>Fungi</taxon>
        <taxon>Dikarya</taxon>
        <taxon>Ascomycota</taxon>
        <taxon>Pezizomycotina</taxon>
        <taxon>Orbiliomycetes</taxon>
        <taxon>Orbiliales</taxon>
        <taxon>Orbiliaceae</taxon>
        <taxon>Arthrobotrys</taxon>
    </lineage>
</organism>
<protein>
    <recommendedName>
        <fullName evidence="3">B30.2/SPRY domain-containing protein</fullName>
    </recommendedName>
</protein>
<comment type="caution">
    <text evidence="4">The sequence shown here is derived from an EMBL/GenBank/DDBJ whole genome shotgun (WGS) entry which is preliminary data.</text>
</comment>
<feature type="region of interest" description="Disordered" evidence="2">
    <location>
        <begin position="94"/>
        <end position="126"/>
    </location>
</feature>
<dbReference type="PRINTS" id="PR01415">
    <property type="entry name" value="ANKYRIN"/>
</dbReference>
<proteinExistence type="predicted"/>
<feature type="repeat" description="ANK" evidence="1">
    <location>
        <begin position="1132"/>
        <end position="1164"/>
    </location>
</feature>
<dbReference type="SMART" id="SM00248">
    <property type="entry name" value="ANK"/>
    <property type="match status" value="15"/>
</dbReference>
<dbReference type="InterPro" id="IPR003877">
    <property type="entry name" value="SPRY_dom"/>
</dbReference>
<feature type="compositionally biased region" description="Basic and acidic residues" evidence="2">
    <location>
        <begin position="114"/>
        <end position="124"/>
    </location>
</feature>
<feature type="repeat" description="ANK" evidence="1">
    <location>
        <begin position="1393"/>
        <end position="1413"/>
    </location>
</feature>
<accession>A0AAN8N395</accession>
<dbReference type="InterPro" id="IPR001870">
    <property type="entry name" value="B30.2/SPRY"/>
</dbReference>
<dbReference type="InterPro" id="IPR044736">
    <property type="entry name" value="Gid1/RanBPM/SPLA_SPRY"/>
</dbReference>
<dbReference type="Proteomes" id="UP001307849">
    <property type="component" value="Unassembled WGS sequence"/>
</dbReference>
<evidence type="ECO:0000313" key="4">
    <source>
        <dbReference type="EMBL" id="KAK6499515.1"/>
    </source>
</evidence>
<dbReference type="Pfam" id="PF00622">
    <property type="entry name" value="SPRY"/>
    <property type="match status" value="1"/>
</dbReference>
<dbReference type="InterPro" id="IPR002110">
    <property type="entry name" value="Ankyrin_rpt"/>
</dbReference>
<dbReference type="Gene3D" id="1.25.40.20">
    <property type="entry name" value="Ankyrin repeat-containing domain"/>
    <property type="match status" value="2"/>
</dbReference>
<dbReference type="InterPro" id="IPR043136">
    <property type="entry name" value="B30.2/SPRY_sf"/>
</dbReference>
<dbReference type="InterPro" id="IPR013320">
    <property type="entry name" value="ConA-like_dom_sf"/>
</dbReference>
<dbReference type="Gene3D" id="2.60.120.920">
    <property type="match status" value="1"/>
</dbReference>
<dbReference type="SUPFAM" id="SSF49899">
    <property type="entry name" value="Concanavalin A-like lectins/glucanases"/>
    <property type="match status" value="1"/>
</dbReference>
<sequence>MDNDTNDNRCHEDGHNTHHCFKRLSLGTQDNETYIICLIGFKDSNNQKIESSDLGAPTTELLSDILPHLIPEALVFESPSFRTRELDHLTIHSASGLEKDEPASKGIETGTTEQTDKKHLKSPDSSESAITLQSNSIQIEALRLLESLRTQFCSPGQPWERLVLAGYGIWGIIIKQVFFATPHQIDNLETWETVLLSIIQTCKFKTGGRISDVLSGLSVAAAQVYSTFYDLLRKYRSINVIEGKGVAENELPLVGELGSFGDETEFHHVEWRKEQSLTTILRFDKHSLRDLELLRTIFVPQDPSIVEGDTANGIRTTFRRGETSYNLYLQFLQVLSPSRWLIWEAQPFSLTHIDLKGIYGELLTTLEEYDWKTNATNSEIQIIGPKNYGKSHLLKHVCQQVRRLTTRVVIQYLHEPNRGIDVSDYGLLVVLLHQLVSQRPDLFISIEDMVKEYLLWGTWTEKNLWALLSVLITRCPYKIQFAIAVDFKQFKEKEDVVRVWISRLGAFFEQHSTNYLYILSSKGIITTDNTTSSSSRVVLDVGSKVPSKSQDRFAELALELAIKNSPRFKFLEDKRHSEIRLALATKIRSLGVSFAGPGSYARILSSYTPQLLTPSTFIDAINTGPLSLAELSRRQVQKFKEGAEPVANWWGLGISWALKGFRPLRLEEFAIAVAIDLTDNSFESLDGRISRDLESDLNQHAGLFLKVENGRVYSVFSKSELEQILEEVGPDQSVNHAQLTRLCLRYLKMVLSRPEAGQEWEDCLICLSSPWQHPNSAIYNSSSKNMEFLDYTVRNWVEHYRQADVLDITNDIHLEVREFLENSLLRDRWLQAYHSAESRRRPVVDTLTSPYDVNVTDLSKDIEITTALEVAEYFGLSSLIGILRKDAAKTADSTYEIQIKSGYRVRNQSFTDSTTEEFIRALICNGETTQVKDFIRTKQPTEAKLLAPAVYLSVQSGRLELLELLARAECSSKVISESESYVTLPKPNILRAGIFSGSSSTVEYILKFEDVRNYVTSLTPVDWELEPLLKLELDIVSILSPIKEIMGSNIPIFKSKVPGRSHHSSLRGSYFIKRLLGLNSTKIDSEHRPTMHRLAGLHFSIRSESFEFIQFVLNSGPQGDKRLTLINGIDYSGWTALHIAAALGRANVVEELLKFGANVNVYTQNPKKETPAEIAVKNGHLHVLRHLLPQSDEDRISLLQLAAKAGQLLMVEYLLGLQGDQSDPDVQNLYKTALIEAAKCGHSEIVRVLLSAKVDPNGEVGERRTALHYAAQGGHPEVAKILIDHGANIDSPDSTRNNPLHLAAMHGGFDVAKILIEHKADVNAQNRGKSMPLHLTNHPEIITLLLDSGADIDARDSRGRSPLVAACIVETQKPRVVELLLEANVDISATDFMGNSALHYAIKNNHFDIVRLICENDRYAQEFQKTLLGSFSWAFEFSRISMVEYFLERALDLGIDVTDLRDISERTILHIAVKSPEFPRLFSEWEPKIKWSRIIDVPDDDGCTPLYDSACYTKIETVRFLLEKGANMSIATENGWTPLHTAYDSEEISELLISNNADINPLTNSRLTPLMIACQYGYPLTAKLLLRNHAEIELEDASGNTALHLSVSNDQYETTKLLLGDWGDPADLTSHPIADVGKRNHRGYTPLHVAIKLNYSPLVKLLLQKGSDKRAKTDLDETCLDLAMLPTDNPDGEIFTLLLSKDGNDSPPIWTSEEVGLLLAKHFRGGLDRRIFAILEAEPSLLTSGVLDPLLLGLMHANQEFEEAQENIAIELLYKGFDPFKIRAGSKLSVFQSAFIVRERVRQKFIDACMAKLPQNIKDCGNGFGELRTAIEYRDRALWRQFSSLLDSASEVRDEDGWTIDHFIYQSQILDSQPLVKSERVPEAATLTPKALILPEVWKRWNRRSDLNVNDRFEISDTGLVVTFTDGNRRDDEDNPTYLSCSLRADHPFPPRATETSYFEVEIQSIDPESGPSDSSTVLIGLCGEFAFLGNAAPGWNRWTVGYHGDDGGMFEENGTSSRRLGNKFGIGNTVGCGVDYELGDYYFTLDGKIEARSKAENQYFISRKLYPVVGQYGSACKVLVNFGQKPFKWTGLENTQKRQLERRPTFAKATK</sequence>
<dbReference type="PROSITE" id="PS50088">
    <property type="entry name" value="ANK_REPEAT"/>
    <property type="match status" value="8"/>
</dbReference>
<dbReference type="EMBL" id="JAVHJM010000013">
    <property type="protein sequence ID" value="KAK6499515.1"/>
    <property type="molecule type" value="Genomic_DNA"/>
</dbReference>
<evidence type="ECO:0000313" key="5">
    <source>
        <dbReference type="Proteomes" id="UP001307849"/>
    </source>
</evidence>
<dbReference type="PROSITE" id="PS50188">
    <property type="entry name" value="B302_SPRY"/>
    <property type="match status" value="1"/>
</dbReference>
<dbReference type="Pfam" id="PF12796">
    <property type="entry name" value="Ank_2"/>
    <property type="match status" value="5"/>
</dbReference>
<feature type="domain" description="B30.2/SPRY" evidence="3">
    <location>
        <begin position="1882"/>
        <end position="2088"/>
    </location>
</feature>
<feature type="repeat" description="ANK" evidence="1">
    <location>
        <begin position="1565"/>
        <end position="1597"/>
    </location>
</feature>
<evidence type="ECO:0000259" key="3">
    <source>
        <dbReference type="PROSITE" id="PS50188"/>
    </source>
</evidence>
<dbReference type="PANTHER" id="PTHR24118">
    <property type="entry name" value="POTE ANKYRIN DOMAIN"/>
    <property type="match status" value="1"/>
</dbReference>
<dbReference type="SUPFAM" id="SSF48403">
    <property type="entry name" value="Ankyrin repeat"/>
    <property type="match status" value="2"/>
</dbReference>
<dbReference type="PANTHER" id="PTHR24118:SF99">
    <property type="entry name" value="POTE ANKYRIN DOMAIN FAMILY MEMBER 3C-RELATED"/>
    <property type="match status" value="1"/>
</dbReference>
<feature type="repeat" description="ANK" evidence="1">
    <location>
        <begin position="1295"/>
        <end position="1327"/>
    </location>
</feature>
<name>A0AAN8N395_9PEZI</name>